<dbReference type="Proteomes" id="UP000814128">
    <property type="component" value="Unassembled WGS sequence"/>
</dbReference>
<keyword evidence="2" id="KW-1185">Reference proteome</keyword>
<evidence type="ECO:0000313" key="1">
    <source>
        <dbReference type="EMBL" id="KAI0032630.1"/>
    </source>
</evidence>
<name>A0ACB8QLU3_9AGAM</name>
<reference evidence="1" key="1">
    <citation type="submission" date="2021-02" db="EMBL/GenBank/DDBJ databases">
        <authorList>
            <consortium name="DOE Joint Genome Institute"/>
            <person name="Ahrendt S."/>
            <person name="Looney B.P."/>
            <person name="Miyauchi S."/>
            <person name="Morin E."/>
            <person name="Drula E."/>
            <person name="Courty P.E."/>
            <person name="Chicoki N."/>
            <person name="Fauchery L."/>
            <person name="Kohler A."/>
            <person name="Kuo A."/>
            <person name="Labutti K."/>
            <person name="Pangilinan J."/>
            <person name="Lipzen A."/>
            <person name="Riley R."/>
            <person name="Andreopoulos W."/>
            <person name="He G."/>
            <person name="Johnson J."/>
            <person name="Barry K.W."/>
            <person name="Grigoriev I.V."/>
            <person name="Nagy L."/>
            <person name="Hibbett D."/>
            <person name="Henrissat B."/>
            <person name="Matheny P.B."/>
            <person name="Labbe J."/>
            <person name="Martin F."/>
        </authorList>
    </citation>
    <scope>NUCLEOTIDE SEQUENCE</scope>
    <source>
        <strain evidence="1">EC-137</strain>
    </source>
</reference>
<comment type="caution">
    <text evidence="1">The sequence shown here is derived from an EMBL/GenBank/DDBJ whole genome shotgun (WGS) entry which is preliminary data.</text>
</comment>
<protein>
    <submittedName>
        <fullName evidence="1">Uncharacterized protein</fullName>
    </submittedName>
</protein>
<dbReference type="EMBL" id="MU273540">
    <property type="protein sequence ID" value="KAI0032630.1"/>
    <property type="molecule type" value="Genomic_DNA"/>
</dbReference>
<proteinExistence type="predicted"/>
<organism evidence="1 2">
    <name type="scientific">Vararia minispora EC-137</name>
    <dbReference type="NCBI Taxonomy" id="1314806"/>
    <lineage>
        <taxon>Eukaryota</taxon>
        <taxon>Fungi</taxon>
        <taxon>Dikarya</taxon>
        <taxon>Basidiomycota</taxon>
        <taxon>Agaricomycotina</taxon>
        <taxon>Agaricomycetes</taxon>
        <taxon>Russulales</taxon>
        <taxon>Lachnocladiaceae</taxon>
        <taxon>Vararia</taxon>
    </lineage>
</organism>
<reference evidence="1" key="2">
    <citation type="journal article" date="2022" name="New Phytol.">
        <title>Evolutionary transition to the ectomycorrhizal habit in the genomes of a hyperdiverse lineage of mushroom-forming fungi.</title>
        <authorList>
            <person name="Looney B."/>
            <person name="Miyauchi S."/>
            <person name="Morin E."/>
            <person name="Drula E."/>
            <person name="Courty P.E."/>
            <person name="Kohler A."/>
            <person name="Kuo A."/>
            <person name="LaButti K."/>
            <person name="Pangilinan J."/>
            <person name="Lipzen A."/>
            <person name="Riley R."/>
            <person name="Andreopoulos W."/>
            <person name="He G."/>
            <person name="Johnson J."/>
            <person name="Nolan M."/>
            <person name="Tritt A."/>
            <person name="Barry K.W."/>
            <person name="Grigoriev I.V."/>
            <person name="Nagy L.G."/>
            <person name="Hibbett D."/>
            <person name="Henrissat B."/>
            <person name="Matheny P.B."/>
            <person name="Labbe J."/>
            <person name="Martin F.M."/>
        </authorList>
    </citation>
    <scope>NUCLEOTIDE SEQUENCE</scope>
    <source>
        <strain evidence="1">EC-137</strain>
    </source>
</reference>
<evidence type="ECO:0000313" key="2">
    <source>
        <dbReference type="Proteomes" id="UP000814128"/>
    </source>
</evidence>
<sequence>MDVPISQNVSMDSVKDTEMEQPALAVGRSDIEMGTAPKVDRELDETELAAVRQVEFYFADANLPYDKFMWTLHTANPEHWVKVDQVASFKRMQDYKSQGRDWLVNALRYSTELEVDSDSLHVRRRTEVTEPKGQFERSVYAKGFGEEKPGLQKELENFFRKYGNVSQVRMRRDDQKAFKGSVFCEFTDFATVGAFLNADPKPSWNGTQLEIYTKEVYVDKKIKEKGLTGSAAAIRRQSMVRRGFSAFEEMRRAGKSDGAGAGKAPPKDVILQFLGNNIPVHGASVENAHVDASDIPNIPHTTLRFSGCGGQASFDDIKGPLKTRFTRVPFVKYKEGEDTGLVGFDRALTDEDVEYVKKTVPKINDKEVAWVFIDYEEERAFQVERAQSAAKRVFMFAMNPRDKDSKGTRDESSGGGRGRGRGRGRGGGRGGGRGRGRGRGGGSSVPASSEPSEDLAGEKRKRAVEPDGGHDVGVRGATVPAIATASKKQKVDGEE</sequence>
<gene>
    <name evidence="1" type="ORF">K488DRAFT_85672</name>
</gene>
<accession>A0ACB8QLU3</accession>